<sequence length="66" mass="7467">MSPFLPAAECSFPAQWHGRWFQSGVPKLISISGSDFETKGGCIQNEKDKYLIEDRNKFCSDIERVA</sequence>
<comment type="caution">
    <text evidence="2">The sequence shown here is derived from an EMBL/GenBank/DDBJ whole genome shotgun (WGS) entry which is preliminary data.</text>
</comment>
<keyword evidence="3" id="KW-1185">Reference proteome</keyword>
<proteinExistence type="predicted"/>
<accession>A0AAE1LI37</accession>
<dbReference type="Pfam" id="PF23071">
    <property type="entry name" value="DUF7044"/>
    <property type="match status" value="1"/>
</dbReference>
<dbReference type="AlphaFoldDB" id="A0AAE1LI37"/>
<evidence type="ECO:0000313" key="3">
    <source>
        <dbReference type="Proteomes" id="UP001219518"/>
    </source>
</evidence>
<feature type="domain" description="DUF7044" evidence="1">
    <location>
        <begin position="9"/>
        <end position="57"/>
    </location>
</feature>
<name>A0AAE1LI37_9NEOP</name>
<dbReference type="InterPro" id="IPR055472">
    <property type="entry name" value="DUF7044"/>
</dbReference>
<protein>
    <submittedName>
        <fullName evidence="2">1-deoxy-D-xylulose 5-phosphate reductoisomerase</fullName>
    </submittedName>
</protein>
<reference evidence="2" key="1">
    <citation type="submission" date="2021-07" db="EMBL/GenBank/DDBJ databases">
        <authorList>
            <person name="Catto M.A."/>
            <person name="Jacobson A."/>
            <person name="Kennedy G."/>
            <person name="Labadie P."/>
            <person name="Hunt B.G."/>
            <person name="Srinivasan R."/>
        </authorList>
    </citation>
    <scope>NUCLEOTIDE SEQUENCE</scope>
    <source>
        <strain evidence="2">PL_HMW_Pooled</strain>
        <tissue evidence="2">Head</tissue>
    </source>
</reference>
<gene>
    <name evidence="2" type="ORF">KUF71_008646</name>
</gene>
<reference evidence="2" key="2">
    <citation type="journal article" date="2023" name="BMC Genomics">
        <title>Pest status, molecular evolution, and epigenetic factors derived from the genome assembly of Frankliniella fusca, a thysanopteran phytovirus vector.</title>
        <authorList>
            <person name="Catto M.A."/>
            <person name="Labadie P.E."/>
            <person name="Jacobson A.L."/>
            <person name="Kennedy G.G."/>
            <person name="Srinivasan R."/>
            <person name="Hunt B.G."/>
        </authorList>
    </citation>
    <scope>NUCLEOTIDE SEQUENCE</scope>
    <source>
        <strain evidence="2">PL_HMW_Pooled</strain>
    </source>
</reference>
<dbReference type="EMBL" id="JAHWGI010000979">
    <property type="protein sequence ID" value="KAK3919519.1"/>
    <property type="molecule type" value="Genomic_DNA"/>
</dbReference>
<evidence type="ECO:0000313" key="2">
    <source>
        <dbReference type="EMBL" id="KAK3919519.1"/>
    </source>
</evidence>
<evidence type="ECO:0000259" key="1">
    <source>
        <dbReference type="Pfam" id="PF23071"/>
    </source>
</evidence>
<organism evidence="2 3">
    <name type="scientific">Frankliniella fusca</name>
    <dbReference type="NCBI Taxonomy" id="407009"/>
    <lineage>
        <taxon>Eukaryota</taxon>
        <taxon>Metazoa</taxon>
        <taxon>Ecdysozoa</taxon>
        <taxon>Arthropoda</taxon>
        <taxon>Hexapoda</taxon>
        <taxon>Insecta</taxon>
        <taxon>Pterygota</taxon>
        <taxon>Neoptera</taxon>
        <taxon>Paraneoptera</taxon>
        <taxon>Thysanoptera</taxon>
        <taxon>Terebrantia</taxon>
        <taxon>Thripoidea</taxon>
        <taxon>Thripidae</taxon>
        <taxon>Frankliniella</taxon>
    </lineage>
</organism>
<dbReference type="Proteomes" id="UP001219518">
    <property type="component" value="Unassembled WGS sequence"/>
</dbReference>